<organism evidence="8 9">
    <name type="scientific">Lentibacillus amyloliquefaciens</name>
    <dbReference type="NCBI Taxonomy" id="1472767"/>
    <lineage>
        <taxon>Bacteria</taxon>
        <taxon>Bacillati</taxon>
        <taxon>Bacillota</taxon>
        <taxon>Bacilli</taxon>
        <taxon>Bacillales</taxon>
        <taxon>Bacillaceae</taxon>
        <taxon>Lentibacillus</taxon>
    </lineage>
</organism>
<reference evidence="8 9" key="1">
    <citation type="submission" date="2016-01" db="EMBL/GenBank/DDBJ databases">
        <title>Complete genome sequence of strain Lentibacillus amyloliquefaciens LAM0015T isolated from saline sediment.</title>
        <authorList>
            <person name="Wang J.-L."/>
            <person name="He M.-X."/>
        </authorList>
    </citation>
    <scope>NUCLEOTIDE SEQUENCE [LARGE SCALE GENOMIC DNA]</scope>
    <source>
        <strain evidence="8 9">LAM0015</strain>
    </source>
</reference>
<accession>A0A0U3W510</accession>
<feature type="transmembrane region" description="Helical" evidence="6">
    <location>
        <begin position="380"/>
        <end position="400"/>
    </location>
</feature>
<dbReference type="InterPro" id="IPR013525">
    <property type="entry name" value="ABC2_TM"/>
</dbReference>
<dbReference type="RefSeq" id="WP_068443426.1">
    <property type="nucleotide sequence ID" value="NZ_CP013862.1"/>
</dbReference>
<proteinExistence type="predicted"/>
<name>A0A0U3W510_9BACI</name>
<evidence type="ECO:0000256" key="6">
    <source>
        <dbReference type="SAM" id="Phobius"/>
    </source>
</evidence>
<keyword evidence="8" id="KW-0067">ATP-binding</keyword>
<dbReference type="InterPro" id="IPR051449">
    <property type="entry name" value="ABC-2_transporter_component"/>
</dbReference>
<protein>
    <submittedName>
        <fullName evidence="8">ABC transporter ATP-binding protein</fullName>
    </submittedName>
</protein>
<evidence type="ECO:0000313" key="8">
    <source>
        <dbReference type="EMBL" id="ALX48258.1"/>
    </source>
</evidence>
<feature type="transmembrane region" description="Helical" evidence="6">
    <location>
        <begin position="292"/>
        <end position="317"/>
    </location>
</feature>
<evidence type="ECO:0000256" key="4">
    <source>
        <dbReference type="ARBA" id="ARBA00022989"/>
    </source>
</evidence>
<evidence type="ECO:0000256" key="2">
    <source>
        <dbReference type="ARBA" id="ARBA00022475"/>
    </source>
</evidence>
<dbReference type="Proteomes" id="UP000050331">
    <property type="component" value="Chromosome"/>
</dbReference>
<evidence type="ECO:0000259" key="7">
    <source>
        <dbReference type="Pfam" id="PF12698"/>
    </source>
</evidence>
<dbReference type="PANTHER" id="PTHR30294:SF29">
    <property type="entry name" value="MULTIDRUG ABC TRANSPORTER PERMEASE YBHS-RELATED"/>
    <property type="match status" value="1"/>
</dbReference>
<comment type="subcellular location">
    <subcellularLocation>
        <location evidence="1">Cell membrane</location>
        <topology evidence="1">Multi-pass membrane protein</topology>
    </subcellularLocation>
</comment>
<dbReference type="OrthoDB" id="2433097at2"/>
<dbReference type="PANTHER" id="PTHR30294">
    <property type="entry name" value="MEMBRANE COMPONENT OF ABC TRANSPORTER YHHJ-RELATED"/>
    <property type="match status" value="1"/>
</dbReference>
<dbReference type="Gene3D" id="3.40.1710.10">
    <property type="entry name" value="abc type-2 transporter like domain"/>
    <property type="match status" value="1"/>
</dbReference>
<keyword evidence="3 6" id="KW-0812">Transmembrane</keyword>
<gene>
    <name evidence="8" type="ORF">AOX59_06330</name>
</gene>
<evidence type="ECO:0000313" key="9">
    <source>
        <dbReference type="Proteomes" id="UP000050331"/>
    </source>
</evidence>
<dbReference type="KEGG" id="lao:AOX59_06330"/>
<feature type="transmembrane region" description="Helical" evidence="6">
    <location>
        <begin position="22"/>
        <end position="48"/>
    </location>
</feature>
<evidence type="ECO:0000256" key="5">
    <source>
        <dbReference type="ARBA" id="ARBA00023136"/>
    </source>
</evidence>
<dbReference type="AlphaFoldDB" id="A0A0U3W510"/>
<dbReference type="GO" id="GO:0005524">
    <property type="term" value="F:ATP binding"/>
    <property type="evidence" value="ECO:0007669"/>
    <property type="project" value="UniProtKB-KW"/>
</dbReference>
<evidence type="ECO:0000256" key="1">
    <source>
        <dbReference type="ARBA" id="ARBA00004651"/>
    </source>
</evidence>
<keyword evidence="2" id="KW-1003">Cell membrane</keyword>
<feature type="transmembrane region" description="Helical" evidence="6">
    <location>
        <begin position="257"/>
        <end position="280"/>
    </location>
</feature>
<keyword evidence="9" id="KW-1185">Reference proteome</keyword>
<dbReference type="GO" id="GO:0140359">
    <property type="term" value="F:ABC-type transporter activity"/>
    <property type="evidence" value="ECO:0007669"/>
    <property type="project" value="InterPro"/>
</dbReference>
<dbReference type="Pfam" id="PF12698">
    <property type="entry name" value="ABC2_membrane_3"/>
    <property type="match status" value="1"/>
</dbReference>
<evidence type="ECO:0000256" key="3">
    <source>
        <dbReference type="ARBA" id="ARBA00022692"/>
    </source>
</evidence>
<feature type="transmembrane region" description="Helical" evidence="6">
    <location>
        <begin position="324"/>
        <end position="347"/>
    </location>
</feature>
<keyword evidence="5 6" id="KW-0472">Membrane</keyword>
<keyword evidence="4 6" id="KW-1133">Transmembrane helix</keyword>
<keyword evidence="8" id="KW-0547">Nucleotide-binding</keyword>
<dbReference type="STRING" id="1472767.AOX59_06330"/>
<dbReference type="EMBL" id="CP013862">
    <property type="protein sequence ID" value="ALX48258.1"/>
    <property type="molecule type" value="Genomic_DNA"/>
</dbReference>
<feature type="domain" description="ABC-2 type transporter transmembrane" evidence="7">
    <location>
        <begin position="27"/>
        <end position="394"/>
    </location>
</feature>
<feature type="transmembrane region" description="Helical" evidence="6">
    <location>
        <begin position="213"/>
        <end position="236"/>
    </location>
</feature>
<sequence>MVFLKHTLLFIRSNLKKLQRKWLALPLLLLFPVLIVSLIAVVILSIFMPDEAEPIQIGLVDQDKSEETEMVVELIEESSQLGSFVNINALTEEQAKKQINDQLSGYITFPEGFTDDLYNGESVTLNITGNPDKQTEAYLIKELLDSIARHIRTSQANILTINFYLKQLPIDNASRQDLLFQQFNNFLIYAVGKDRTIDAEEISNHASSSPVHYYGLGAWFMITTIWLFLFYSFFTTDEQPGIQNRMRLYGVTTLQQLTAKIVTTLITAGILTGLTLYTYVVLMDLDLSVENYFRTALLTGLYSLIYLVILAILDVVFTGQKVRLLLQSIVTLIILLASGAIIPTLYFPLYVQDLLPYFFASDGFYWLQEVILNARFYTDYVPMIVTVTAAGFILIATAAWKERDTP</sequence>
<dbReference type="GO" id="GO:0005886">
    <property type="term" value="C:plasma membrane"/>
    <property type="evidence" value="ECO:0007669"/>
    <property type="project" value="UniProtKB-SubCell"/>
</dbReference>